<reference evidence="3" key="1">
    <citation type="submission" date="2025-08" db="UniProtKB">
        <authorList>
            <consortium name="Ensembl"/>
        </authorList>
    </citation>
    <scope>IDENTIFICATION</scope>
</reference>
<comment type="similarity">
    <text evidence="1">Belongs to the SEC6 family.</text>
</comment>
<evidence type="ECO:0000313" key="4">
    <source>
        <dbReference type="Proteomes" id="UP000694393"/>
    </source>
</evidence>
<dbReference type="PANTHER" id="PTHR21292">
    <property type="entry name" value="EXOCYST COMPLEX COMPONENT SEC6-RELATED"/>
    <property type="match status" value="1"/>
</dbReference>
<dbReference type="InterPro" id="IPR010326">
    <property type="entry name" value="EXOC3/Sec6"/>
</dbReference>
<protein>
    <submittedName>
        <fullName evidence="3">Exocyst complex component 3 like 4</fullName>
    </submittedName>
</protein>
<dbReference type="AlphaFoldDB" id="A0A8C8S8D8"/>
<dbReference type="Pfam" id="PF06046">
    <property type="entry name" value="Sec6"/>
    <property type="match status" value="1"/>
</dbReference>
<evidence type="ECO:0000256" key="1">
    <source>
        <dbReference type="ARBA" id="ARBA00009447"/>
    </source>
</evidence>
<dbReference type="GO" id="GO:0000149">
    <property type="term" value="F:SNARE binding"/>
    <property type="evidence" value="ECO:0007669"/>
    <property type="project" value="TreeGrafter"/>
</dbReference>
<dbReference type="Proteomes" id="UP000694393">
    <property type="component" value="Unplaced"/>
</dbReference>
<organism evidence="3 4">
    <name type="scientific">Pelusios castaneus</name>
    <name type="common">West African mud turtle</name>
    <dbReference type="NCBI Taxonomy" id="367368"/>
    <lineage>
        <taxon>Eukaryota</taxon>
        <taxon>Metazoa</taxon>
        <taxon>Chordata</taxon>
        <taxon>Craniata</taxon>
        <taxon>Vertebrata</taxon>
        <taxon>Euteleostomi</taxon>
        <taxon>Archelosauria</taxon>
        <taxon>Testudinata</taxon>
        <taxon>Testudines</taxon>
        <taxon>Pleurodira</taxon>
        <taxon>Pelomedusidae</taxon>
        <taxon>Pelusios</taxon>
    </lineage>
</organism>
<feature type="compositionally biased region" description="Basic and acidic residues" evidence="2">
    <location>
        <begin position="1"/>
        <end position="16"/>
    </location>
</feature>
<proteinExistence type="inferred from homology"/>
<feature type="region of interest" description="Disordered" evidence="2">
    <location>
        <begin position="1"/>
        <end position="96"/>
    </location>
</feature>
<dbReference type="GO" id="GO:0051601">
    <property type="term" value="P:exocyst localization"/>
    <property type="evidence" value="ECO:0007669"/>
    <property type="project" value="TreeGrafter"/>
</dbReference>
<keyword evidence="4" id="KW-1185">Reference proteome</keyword>
<sequence>MDENKEIPETSEKMESPSESASPEQSIEDEETDSVSELNSPCNNQEVKSPERGLFRMLSFRNKQSPLTDKASEDSGPLRRIKKRLSMRGSKRNEEANCAKNMTDTSVDQTGESTGAESIKREPLSVMEINQLIQKKQLLEAFANIRSLEDELITEKEAKKYEDNPPEYARKAKDVDLLYNSVAERITSIVKETFDRPDGDTNLLTSVVTLISKEEKAHADGQSPGSSESDCIGRARKWRDVWKEAVQGSAQERILKVPLSLKEDNESWLAIHLGFLRKSVREDLLKIKHFVQKCYPDDYKVCDTYVESFHDAISSHLQGLLQRPLEFNELYAILDWVANMYHSESLLGHPELKPEIKTENIPQLLSPEVRNKLENDYTDSLKGKIKFCLDNILKLETAQKWETENQSETLQTLYHSSLSLDIQMLIGEHAKASSKILEKLEMATLEISVGELKEFIPRFRKAFVAWDKEKNHPLFVPYLVGYINSFHDLMNGLQTTFNADTKELEKVLTEETMSFRKYVLTKLSEKTQPLFKKILTNAWMSSNEILDSIISTTMQFCQHLKYLEQPAKKSFLNDVHKYLVREYITQAIKPRKRIKRTKRELIGKKMKQEGTVIKTAFEELGSEDDWHSAIHYIADIISEKNKDKIKEHTENLWQEYPDVRKEHIVAVFALRRLCRRKRKSIIQKIDKRQENTEIMANKELFAEIEVPTVVSCFYR</sequence>
<feature type="compositionally biased region" description="Basic residues" evidence="2">
    <location>
        <begin position="79"/>
        <end position="90"/>
    </location>
</feature>
<dbReference type="GO" id="GO:0000145">
    <property type="term" value="C:exocyst"/>
    <property type="evidence" value="ECO:0007669"/>
    <property type="project" value="InterPro"/>
</dbReference>
<dbReference type="InterPro" id="IPR042532">
    <property type="entry name" value="EXOC3/Sec6_C"/>
</dbReference>
<dbReference type="PANTHER" id="PTHR21292:SF14">
    <property type="entry name" value="EXOCYST COMPLEX COMPONENT 3-LIKE PROTEIN 4"/>
    <property type="match status" value="1"/>
</dbReference>
<evidence type="ECO:0000313" key="3">
    <source>
        <dbReference type="Ensembl" id="ENSPCEP00000016720.1"/>
    </source>
</evidence>
<dbReference type="Ensembl" id="ENSPCET00000017309.1">
    <property type="protein sequence ID" value="ENSPCEP00000016720.1"/>
    <property type="gene ID" value="ENSPCEG00000013143.1"/>
</dbReference>
<reference evidence="3" key="2">
    <citation type="submission" date="2025-09" db="UniProtKB">
        <authorList>
            <consortium name="Ensembl"/>
        </authorList>
    </citation>
    <scope>IDENTIFICATION</scope>
</reference>
<evidence type="ECO:0000256" key="2">
    <source>
        <dbReference type="SAM" id="MobiDB-lite"/>
    </source>
</evidence>
<feature type="compositionally biased region" description="Polar residues" evidence="2">
    <location>
        <begin position="35"/>
        <end position="47"/>
    </location>
</feature>
<dbReference type="Gene3D" id="1.10.357.70">
    <property type="entry name" value="Exocyst complex component Sec6, C-terminal domain"/>
    <property type="match status" value="1"/>
</dbReference>
<name>A0A8C8S8D8_9SAUR</name>
<accession>A0A8C8S8D8</accession>
<dbReference type="GO" id="GO:0006887">
    <property type="term" value="P:exocytosis"/>
    <property type="evidence" value="ECO:0007669"/>
    <property type="project" value="InterPro"/>
</dbReference>